<evidence type="ECO:0000259" key="4">
    <source>
        <dbReference type="PROSITE" id="PS50949"/>
    </source>
</evidence>
<dbReference type="SUPFAM" id="SSF48008">
    <property type="entry name" value="GntR ligand-binding domain-like"/>
    <property type="match status" value="1"/>
</dbReference>
<dbReference type="SMART" id="SM00345">
    <property type="entry name" value="HTH_GNTR"/>
    <property type="match status" value="1"/>
</dbReference>
<dbReference type="CDD" id="cd07377">
    <property type="entry name" value="WHTH_GntR"/>
    <property type="match status" value="1"/>
</dbReference>
<dbReference type="InterPro" id="IPR008920">
    <property type="entry name" value="TF_FadR/GntR_C"/>
</dbReference>
<evidence type="ECO:0000256" key="1">
    <source>
        <dbReference type="ARBA" id="ARBA00023015"/>
    </source>
</evidence>
<dbReference type="RefSeq" id="WP_379936087.1">
    <property type="nucleotide sequence ID" value="NZ_JBHTHY010000014.1"/>
</dbReference>
<dbReference type="PANTHER" id="PTHR43537:SF5">
    <property type="entry name" value="UXU OPERON TRANSCRIPTIONAL REGULATOR"/>
    <property type="match status" value="1"/>
</dbReference>
<sequence>MKDFKKLKPIDTGSLVDKVETRLLAFFKENNLKVGDAIPKELEFAESLGVSRTVVREALLRLRTLGLIDSKKHRGMVLQQPDIINNFERIMDPTLLGEDTLKQLFELRLILEMGMADFLFEHKTQKDMDELEEIVVAEEETSYEKNRFSLDREVAFHGKLYQISGNTTLLGFQNLLLPAFEYKYLMDAKKMNSDYQYSSGQFVSHRMLMDNLKVGTPETFRSAMRRHLEPHFDHVFNTKKQ</sequence>
<evidence type="ECO:0000313" key="5">
    <source>
        <dbReference type="EMBL" id="MFD0799185.1"/>
    </source>
</evidence>
<proteinExistence type="predicted"/>
<organism evidence="5 6">
    <name type="scientific">Maribacter chungangensis</name>
    <dbReference type="NCBI Taxonomy" id="1069117"/>
    <lineage>
        <taxon>Bacteria</taxon>
        <taxon>Pseudomonadati</taxon>
        <taxon>Bacteroidota</taxon>
        <taxon>Flavobacteriia</taxon>
        <taxon>Flavobacteriales</taxon>
        <taxon>Flavobacteriaceae</taxon>
        <taxon>Maribacter</taxon>
    </lineage>
</organism>
<accession>A0ABW3B7T1</accession>
<dbReference type="Pfam" id="PF00392">
    <property type="entry name" value="GntR"/>
    <property type="match status" value="1"/>
</dbReference>
<dbReference type="PRINTS" id="PR00035">
    <property type="entry name" value="HTHGNTR"/>
</dbReference>
<protein>
    <submittedName>
        <fullName evidence="5">FadR/GntR family transcriptional regulator</fullName>
    </submittedName>
</protein>
<dbReference type="InterPro" id="IPR036388">
    <property type="entry name" value="WH-like_DNA-bd_sf"/>
</dbReference>
<dbReference type="Proteomes" id="UP001597012">
    <property type="component" value="Unassembled WGS sequence"/>
</dbReference>
<reference evidence="6" key="1">
    <citation type="journal article" date="2019" name="Int. J. Syst. Evol. Microbiol.">
        <title>The Global Catalogue of Microorganisms (GCM) 10K type strain sequencing project: providing services to taxonomists for standard genome sequencing and annotation.</title>
        <authorList>
            <consortium name="The Broad Institute Genomics Platform"/>
            <consortium name="The Broad Institute Genome Sequencing Center for Infectious Disease"/>
            <person name="Wu L."/>
            <person name="Ma J."/>
        </authorList>
    </citation>
    <scope>NUCLEOTIDE SEQUENCE [LARGE SCALE GENOMIC DNA]</scope>
    <source>
        <strain evidence="6">CCUG 61948</strain>
    </source>
</reference>
<dbReference type="InterPro" id="IPR000524">
    <property type="entry name" value="Tscrpt_reg_HTH_GntR"/>
</dbReference>
<name>A0ABW3B7T1_9FLAO</name>
<dbReference type="PROSITE" id="PS50949">
    <property type="entry name" value="HTH_GNTR"/>
    <property type="match status" value="1"/>
</dbReference>
<keyword evidence="2" id="KW-0238">DNA-binding</keyword>
<evidence type="ECO:0000256" key="3">
    <source>
        <dbReference type="ARBA" id="ARBA00023163"/>
    </source>
</evidence>
<dbReference type="SUPFAM" id="SSF46785">
    <property type="entry name" value="Winged helix' DNA-binding domain"/>
    <property type="match status" value="1"/>
</dbReference>
<dbReference type="Pfam" id="PF07729">
    <property type="entry name" value="FCD"/>
    <property type="match status" value="1"/>
</dbReference>
<keyword evidence="1" id="KW-0805">Transcription regulation</keyword>
<feature type="domain" description="HTH gntR-type" evidence="4">
    <location>
        <begin position="13"/>
        <end position="81"/>
    </location>
</feature>
<gene>
    <name evidence="5" type="ORF">ACFQZJ_17045</name>
</gene>
<dbReference type="EMBL" id="JBHTHY010000014">
    <property type="protein sequence ID" value="MFD0799185.1"/>
    <property type="molecule type" value="Genomic_DNA"/>
</dbReference>
<comment type="caution">
    <text evidence="5">The sequence shown here is derived from an EMBL/GenBank/DDBJ whole genome shotgun (WGS) entry which is preliminary data.</text>
</comment>
<dbReference type="Gene3D" id="1.20.120.530">
    <property type="entry name" value="GntR ligand-binding domain-like"/>
    <property type="match status" value="1"/>
</dbReference>
<dbReference type="SMART" id="SM00895">
    <property type="entry name" value="FCD"/>
    <property type="match status" value="1"/>
</dbReference>
<dbReference type="PANTHER" id="PTHR43537">
    <property type="entry name" value="TRANSCRIPTIONAL REGULATOR, GNTR FAMILY"/>
    <property type="match status" value="1"/>
</dbReference>
<evidence type="ECO:0000256" key="2">
    <source>
        <dbReference type="ARBA" id="ARBA00023125"/>
    </source>
</evidence>
<dbReference type="InterPro" id="IPR036390">
    <property type="entry name" value="WH_DNA-bd_sf"/>
</dbReference>
<keyword evidence="6" id="KW-1185">Reference proteome</keyword>
<dbReference type="InterPro" id="IPR011711">
    <property type="entry name" value="GntR_C"/>
</dbReference>
<dbReference type="Gene3D" id="1.10.10.10">
    <property type="entry name" value="Winged helix-like DNA-binding domain superfamily/Winged helix DNA-binding domain"/>
    <property type="match status" value="1"/>
</dbReference>
<evidence type="ECO:0000313" key="6">
    <source>
        <dbReference type="Proteomes" id="UP001597012"/>
    </source>
</evidence>
<keyword evidence="3" id="KW-0804">Transcription</keyword>